<accession>A0A4U8UJX1</accession>
<dbReference type="EMBL" id="CM016762">
    <property type="protein sequence ID" value="TMS32447.1"/>
    <property type="molecule type" value="Genomic_DNA"/>
</dbReference>
<reference evidence="2 3" key="2">
    <citation type="journal article" date="2019" name="G3 (Bethesda)">
        <title>Hybrid Assembly of the Genome of the Entomopathogenic Nematode Steinernema carpocapsae Identifies the X-Chromosome.</title>
        <authorList>
            <person name="Serra L."/>
            <person name="Macchietto M."/>
            <person name="Macias-Munoz A."/>
            <person name="McGill C.J."/>
            <person name="Rodriguez I.M."/>
            <person name="Rodriguez B."/>
            <person name="Murad R."/>
            <person name="Mortazavi A."/>
        </authorList>
    </citation>
    <scope>NUCLEOTIDE SEQUENCE [LARGE SCALE GENOMIC DNA]</scope>
    <source>
        <strain evidence="2 3">ALL</strain>
    </source>
</reference>
<feature type="region of interest" description="Disordered" evidence="1">
    <location>
        <begin position="348"/>
        <end position="390"/>
    </location>
</feature>
<feature type="region of interest" description="Disordered" evidence="1">
    <location>
        <begin position="216"/>
        <end position="273"/>
    </location>
</feature>
<keyword evidence="3" id="KW-1185">Reference proteome</keyword>
<evidence type="ECO:0000256" key="1">
    <source>
        <dbReference type="SAM" id="MobiDB-lite"/>
    </source>
</evidence>
<dbReference type="Proteomes" id="UP000298663">
    <property type="component" value="Chromosome X"/>
</dbReference>
<comment type="caution">
    <text evidence="2">The sequence shown here is derived from an EMBL/GenBank/DDBJ whole genome shotgun (WGS) entry which is preliminary data.</text>
</comment>
<feature type="compositionally biased region" description="Basic and acidic residues" evidence="1">
    <location>
        <begin position="365"/>
        <end position="374"/>
    </location>
</feature>
<sequence length="390" mass="43908">MVVRSSVDLRKEQLQFTLVRRRAYVIYSSNSRSLALMHFRRQEDWFVLKVGGCDFCVLVEAVTGKKQQPLLDHDASADYCFLPFALARRCPARRQFSMSANVFYFYHGHYLLPSVRTFGSAFLLWTSKGLYLVLVNRAYFTVDSTSDSAAASAATAVLNEFLQLVISCSATRHHHNLGKQNMAAAAQSRPPAYHTHPHVFDVRRMPERPSRALIAQATQEQHPDVVKNRHMERRKSSEERLQRPCFEEITEVDEEEASTSDSSTSSERADGRSPYVMTQIHSPATYTTHPLLSPKFVRRLSGSGSGRLLRGNSDPIVRKRSLGSLSDRYHGSSFDQLVVDFLSLPPIPEAGTPASPNERTATASNEHDKLQFIDEKDDLSDSSESSYMTV</sequence>
<name>A0A4U8UJX1_STECR</name>
<gene>
    <name evidence="2" type="ORF">L596_000281</name>
</gene>
<organism evidence="2 3">
    <name type="scientific">Steinernema carpocapsae</name>
    <name type="common">Entomopathogenic nematode</name>
    <dbReference type="NCBI Taxonomy" id="34508"/>
    <lineage>
        <taxon>Eukaryota</taxon>
        <taxon>Metazoa</taxon>
        <taxon>Ecdysozoa</taxon>
        <taxon>Nematoda</taxon>
        <taxon>Chromadorea</taxon>
        <taxon>Rhabditida</taxon>
        <taxon>Tylenchina</taxon>
        <taxon>Panagrolaimomorpha</taxon>
        <taxon>Strongyloidoidea</taxon>
        <taxon>Steinernematidae</taxon>
        <taxon>Steinernema</taxon>
    </lineage>
</organism>
<feature type="compositionally biased region" description="Polar residues" evidence="1">
    <location>
        <begin position="354"/>
        <end position="364"/>
    </location>
</feature>
<evidence type="ECO:0000313" key="2">
    <source>
        <dbReference type="EMBL" id="TMS32447.1"/>
    </source>
</evidence>
<proteinExistence type="predicted"/>
<dbReference type="EMBL" id="AZBU02000001">
    <property type="protein sequence ID" value="TMS32447.1"/>
    <property type="molecule type" value="Genomic_DNA"/>
</dbReference>
<dbReference type="OrthoDB" id="5842689at2759"/>
<evidence type="ECO:0000313" key="3">
    <source>
        <dbReference type="Proteomes" id="UP000298663"/>
    </source>
</evidence>
<protein>
    <submittedName>
        <fullName evidence="2">Uncharacterized protein</fullName>
    </submittedName>
</protein>
<feature type="compositionally biased region" description="Basic and acidic residues" evidence="1">
    <location>
        <begin position="221"/>
        <end position="246"/>
    </location>
</feature>
<reference evidence="2 3" key="1">
    <citation type="journal article" date="2015" name="Genome Biol.">
        <title>Comparative genomics of Steinernema reveals deeply conserved gene regulatory networks.</title>
        <authorList>
            <person name="Dillman A.R."/>
            <person name="Macchietto M."/>
            <person name="Porter C.F."/>
            <person name="Rogers A."/>
            <person name="Williams B."/>
            <person name="Antoshechkin I."/>
            <person name="Lee M.M."/>
            <person name="Goodwin Z."/>
            <person name="Lu X."/>
            <person name="Lewis E.E."/>
            <person name="Goodrich-Blair H."/>
            <person name="Stock S.P."/>
            <person name="Adams B.J."/>
            <person name="Sternberg P.W."/>
            <person name="Mortazavi A."/>
        </authorList>
    </citation>
    <scope>NUCLEOTIDE SEQUENCE [LARGE SCALE GENOMIC DNA]</scope>
    <source>
        <strain evidence="2 3">ALL</strain>
    </source>
</reference>
<dbReference type="AlphaFoldDB" id="A0A4U8UJX1"/>
<feature type="compositionally biased region" description="Acidic residues" evidence="1">
    <location>
        <begin position="248"/>
        <end position="258"/>
    </location>
</feature>